<proteinExistence type="predicted"/>
<reference evidence="2 3" key="1">
    <citation type="submission" date="2023-12" db="EMBL/GenBank/DDBJ databases">
        <title>the genome sequence of Hyalangium sp. s54d21.</title>
        <authorList>
            <person name="Zhang X."/>
        </authorList>
    </citation>
    <scope>NUCLEOTIDE SEQUENCE [LARGE SCALE GENOMIC DNA]</scope>
    <source>
        <strain evidence="3">s54d21</strain>
    </source>
</reference>
<keyword evidence="3" id="KW-1185">Reference proteome</keyword>
<evidence type="ECO:0000313" key="3">
    <source>
        <dbReference type="Proteomes" id="UP001291309"/>
    </source>
</evidence>
<dbReference type="Proteomes" id="UP001291309">
    <property type="component" value="Unassembled WGS sequence"/>
</dbReference>
<feature type="chain" id="PRO_5047376769" description="Lipoprotein" evidence="1">
    <location>
        <begin position="19"/>
        <end position="269"/>
    </location>
</feature>
<name>A0ABU5HE65_9BACT</name>
<dbReference type="RefSeq" id="WP_321550486.1">
    <property type="nucleotide sequence ID" value="NZ_JAXIVS010000016.1"/>
</dbReference>
<evidence type="ECO:0000256" key="1">
    <source>
        <dbReference type="SAM" id="SignalP"/>
    </source>
</evidence>
<dbReference type="PROSITE" id="PS51257">
    <property type="entry name" value="PROKAR_LIPOPROTEIN"/>
    <property type="match status" value="1"/>
</dbReference>
<dbReference type="EMBL" id="JAXIVS010000016">
    <property type="protein sequence ID" value="MDY7231770.1"/>
    <property type="molecule type" value="Genomic_DNA"/>
</dbReference>
<accession>A0ABU5HE65</accession>
<feature type="signal peptide" evidence="1">
    <location>
        <begin position="1"/>
        <end position="18"/>
    </location>
</feature>
<protein>
    <recommendedName>
        <fullName evidence="4">Lipoprotein</fullName>
    </recommendedName>
</protein>
<keyword evidence="1" id="KW-0732">Signal</keyword>
<organism evidence="2 3">
    <name type="scientific">Hyalangium rubrum</name>
    <dbReference type="NCBI Taxonomy" id="3103134"/>
    <lineage>
        <taxon>Bacteria</taxon>
        <taxon>Pseudomonadati</taxon>
        <taxon>Myxococcota</taxon>
        <taxon>Myxococcia</taxon>
        <taxon>Myxococcales</taxon>
        <taxon>Cystobacterineae</taxon>
        <taxon>Archangiaceae</taxon>
        <taxon>Hyalangium</taxon>
    </lineage>
</organism>
<gene>
    <name evidence="2" type="ORF">SYV04_35615</name>
</gene>
<comment type="caution">
    <text evidence="2">The sequence shown here is derived from an EMBL/GenBank/DDBJ whole genome shotgun (WGS) entry which is preliminary data.</text>
</comment>
<evidence type="ECO:0008006" key="4">
    <source>
        <dbReference type="Google" id="ProtNLM"/>
    </source>
</evidence>
<sequence>MPKRRSYLLALASSMILAACGPAASRQYAQMQDSATSACLRNPACYTASPGEEAILPWLSRSIDAARTTAAVLKLLDAAEIARVEQVLHDCALEANAQVNDALLGKGNRPTQKLCQETFTTDARGNKVTWAMHLGQEKHKVALECAQKQLGELFAEQFSLQPQYRYNRETGVLELLDPKQVAAWLRDGLWDKLLGTLIPDVVLHASGNPLNVQEVYDFKFPCTPGKTPSWTKYPRDHPHHPRDQGDIYNEALKPQRVPARVAPGHGAFR</sequence>
<evidence type="ECO:0000313" key="2">
    <source>
        <dbReference type="EMBL" id="MDY7231770.1"/>
    </source>
</evidence>